<proteinExistence type="predicted"/>
<dbReference type="PANTHER" id="PTHR46093">
    <property type="entry name" value="ACYL-COA-BINDING DOMAIN-CONTAINING PROTEIN 5"/>
    <property type="match status" value="1"/>
</dbReference>
<dbReference type="NCBIfam" id="TIGR04183">
    <property type="entry name" value="Por_Secre_tail"/>
    <property type="match status" value="1"/>
</dbReference>
<keyword evidence="1" id="KW-0880">Kelch repeat</keyword>
<dbReference type="Gene3D" id="2.60.40.4070">
    <property type="match status" value="1"/>
</dbReference>
<evidence type="ECO:0000256" key="2">
    <source>
        <dbReference type="ARBA" id="ARBA00022737"/>
    </source>
</evidence>
<name>A0A849SG96_UNCEI</name>
<evidence type="ECO:0000313" key="3">
    <source>
        <dbReference type="EMBL" id="NOT34768.1"/>
    </source>
</evidence>
<reference evidence="3 4" key="1">
    <citation type="submission" date="2020-04" db="EMBL/GenBank/DDBJ databases">
        <title>Metagenomic profiling of ammonia- and methane-oxidizing microorganisms in a Dutch drinking water treatment plant.</title>
        <authorList>
            <person name="Poghosyan L."/>
            <person name="Leucker S."/>
        </authorList>
    </citation>
    <scope>NUCLEOTIDE SEQUENCE [LARGE SCALE GENOMIC DNA]</scope>
    <source>
        <strain evidence="3">S-RSF-IL-03</strain>
    </source>
</reference>
<dbReference type="InterPro" id="IPR026444">
    <property type="entry name" value="Secre_tail"/>
</dbReference>
<protein>
    <submittedName>
        <fullName evidence="3">T9SS type A sorting domain-containing protein</fullName>
    </submittedName>
</protein>
<dbReference type="SUPFAM" id="SSF50965">
    <property type="entry name" value="Galactose oxidase, central domain"/>
    <property type="match status" value="1"/>
</dbReference>
<dbReference type="AlphaFoldDB" id="A0A849SG96"/>
<dbReference type="Gene3D" id="2.120.10.80">
    <property type="entry name" value="Kelch-type beta propeller"/>
    <property type="match status" value="2"/>
</dbReference>
<keyword evidence="2" id="KW-0677">Repeat</keyword>
<dbReference type="Proteomes" id="UP000580839">
    <property type="component" value="Unassembled WGS sequence"/>
</dbReference>
<evidence type="ECO:0000256" key="1">
    <source>
        <dbReference type="ARBA" id="ARBA00022441"/>
    </source>
</evidence>
<accession>A0A849SG96</accession>
<dbReference type="Pfam" id="PF24681">
    <property type="entry name" value="Kelch_KLHDC2_KLHL20_DRC7"/>
    <property type="match status" value="1"/>
</dbReference>
<dbReference type="EMBL" id="JABFRW010000145">
    <property type="protein sequence ID" value="NOT34768.1"/>
    <property type="molecule type" value="Genomic_DNA"/>
</dbReference>
<comment type="caution">
    <text evidence="3">The sequence shown here is derived from an EMBL/GenBank/DDBJ whole genome shotgun (WGS) entry which is preliminary data.</text>
</comment>
<dbReference type="InterPro" id="IPR011043">
    <property type="entry name" value="Gal_Oxase/kelch_b-propeller"/>
</dbReference>
<dbReference type="PANTHER" id="PTHR46093:SF18">
    <property type="entry name" value="FIBRONECTIN TYPE-III DOMAIN-CONTAINING PROTEIN"/>
    <property type="match status" value="1"/>
</dbReference>
<dbReference type="InterPro" id="IPR015915">
    <property type="entry name" value="Kelch-typ_b-propeller"/>
</dbReference>
<gene>
    <name evidence="3" type="ORF">HOP12_11435</name>
</gene>
<sequence length="526" mass="56490">MSAVHLRSQFGFLQSMLTSRDITRISFGLLLCTAAIGLTAVASSSSAALLRPPARYSSGVAFDSDRSVLVMFGGWAGSPLGDTWEWDGSTWRLAATTGPAARNAPALAYDSVRRKTVLFGGDSPGVTRGDTWEWDGAAWTQLAVSGPAPRTLHRLAFVPSRGRVVLFGGMSGPTRFGDVWEWTGTAWLQITTEGPARFLFGMAVEDSARLVVFGGNTRPASPPGNESGGTWKWTDGVWDSVPDSGPGRRDHVAIAHDALRQRTVLYGGLADSVLADLWEFDGGHWTNVSFQGGPGPRAFPQLVYDNVNHVVLLFGGFSDSGAKNDLWAWNGTTWRRVDDESSETLLRRFDIEPFVGGLRIRWELTGEVAAVGLERAPGDAGPWAEVARFETVAGARGEWVDSGAHVDQPSSYRLVVRYGDGSSSVAGTLRWPGTVRDAFALDQPIPNPAAIGISIEFGLARAERARLTLIDLQGRVVATLADGDYSAGRHRISWSASSAGPPSAGVYFVRLESASGARARRLTITR</sequence>
<organism evidence="3 4">
    <name type="scientific">Eiseniibacteriota bacterium</name>
    <dbReference type="NCBI Taxonomy" id="2212470"/>
    <lineage>
        <taxon>Bacteria</taxon>
        <taxon>Candidatus Eiseniibacteriota</taxon>
    </lineage>
</organism>
<evidence type="ECO:0000313" key="4">
    <source>
        <dbReference type="Proteomes" id="UP000580839"/>
    </source>
</evidence>